<evidence type="ECO:0000313" key="2">
    <source>
        <dbReference type="Proteomes" id="UP000769157"/>
    </source>
</evidence>
<organism evidence="1 2">
    <name type="scientific">Ogataea philodendri</name>
    <dbReference type="NCBI Taxonomy" id="1378263"/>
    <lineage>
        <taxon>Eukaryota</taxon>
        <taxon>Fungi</taxon>
        <taxon>Dikarya</taxon>
        <taxon>Ascomycota</taxon>
        <taxon>Saccharomycotina</taxon>
        <taxon>Pichiomycetes</taxon>
        <taxon>Pichiales</taxon>
        <taxon>Pichiaceae</taxon>
        <taxon>Ogataea</taxon>
    </lineage>
</organism>
<sequence>MFCRFRIGSSLIWGQAPYPNLYTPIRSIVSCLDVHLHDQPFTGFGSFTSLNLSGSSGITSLNSCNSPGLVRTTSAFMFLTPLNSSPPRLDSPRSGVVTWSSAWFKTSSRSRFSSFFWLSEDLNMLLAPNFKISLNSPDVGSVFVLDLLLSVIPREIMAYSKIIFRLARSRTCSSTVSLETNLYTITWFFCPIRCALAIACKSACGFQSESKIITVSAVIRLIPKPPALVDSKKTKSLDPSALK</sequence>
<dbReference type="OrthoDB" id="10646629at2759"/>
<gene>
    <name evidence="1" type="ORF">OGAPHI_003670</name>
</gene>
<keyword evidence="2" id="KW-1185">Reference proteome</keyword>
<name>A0A9P8P5M5_9ASCO</name>
<dbReference type="EMBL" id="JAEUBE010000295">
    <property type="protein sequence ID" value="KAH3665485.1"/>
    <property type="molecule type" value="Genomic_DNA"/>
</dbReference>
<comment type="caution">
    <text evidence="1">The sequence shown here is derived from an EMBL/GenBank/DDBJ whole genome shotgun (WGS) entry which is preliminary data.</text>
</comment>
<dbReference type="AlphaFoldDB" id="A0A9P8P5M5"/>
<reference evidence="1" key="2">
    <citation type="submission" date="2021-01" db="EMBL/GenBank/DDBJ databases">
        <authorList>
            <person name="Schikora-Tamarit M.A."/>
        </authorList>
    </citation>
    <scope>NUCLEOTIDE SEQUENCE</scope>
    <source>
        <strain evidence="1">CBS6075</strain>
    </source>
</reference>
<accession>A0A9P8P5M5</accession>
<reference evidence="1" key="1">
    <citation type="journal article" date="2021" name="Open Biol.">
        <title>Shared evolutionary footprints suggest mitochondrial oxidative damage underlies multiple complex I losses in fungi.</title>
        <authorList>
            <person name="Schikora-Tamarit M.A."/>
            <person name="Marcet-Houben M."/>
            <person name="Nosek J."/>
            <person name="Gabaldon T."/>
        </authorList>
    </citation>
    <scope>NUCLEOTIDE SEQUENCE</scope>
    <source>
        <strain evidence="1">CBS6075</strain>
    </source>
</reference>
<dbReference type="RefSeq" id="XP_046060689.1">
    <property type="nucleotide sequence ID" value="XM_046204668.1"/>
</dbReference>
<protein>
    <submittedName>
        <fullName evidence="1">Uncharacterized protein</fullName>
    </submittedName>
</protein>
<proteinExistence type="predicted"/>
<dbReference type="Proteomes" id="UP000769157">
    <property type="component" value="Unassembled WGS sequence"/>
</dbReference>
<evidence type="ECO:0000313" key="1">
    <source>
        <dbReference type="EMBL" id="KAH3665485.1"/>
    </source>
</evidence>
<dbReference type="GeneID" id="70235635"/>